<dbReference type="PANTHER" id="PTHR42924">
    <property type="entry name" value="EXONUCLEASE"/>
    <property type="match status" value="1"/>
</dbReference>
<evidence type="ECO:0000313" key="2">
    <source>
        <dbReference type="EMBL" id="MFD1676279.1"/>
    </source>
</evidence>
<dbReference type="Proteomes" id="UP001597079">
    <property type="component" value="Unassembled WGS sequence"/>
</dbReference>
<dbReference type="SUPFAM" id="SSF89550">
    <property type="entry name" value="PHP domain-like"/>
    <property type="match status" value="1"/>
</dbReference>
<keyword evidence="3" id="KW-1185">Reference proteome</keyword>
<sequence>MAAEVSHYAVEIHKSDEGHFVEVPFEVPENIGEIRIQITVQPHAKKPCIIDVGLTDPAQVRGWSGSTKYDLRIALDSATPGYLAGDIPPGRWAVILGVYTISEAGAHVEADITLVPHQDAWVKGDLHLHTVHSDGAYTFAELDEIAKARKFDYVGLTDHNTVSQNFSYPQESPVTYIPAMELTTYHGHANLFGVPIPCDDFRVQDVSDVERLLKEAKSRGAFIAINHPFDDTGPSCQWQWGYDVPFDWLEVWNGPWRACNAASLALWQDMLAAGKRIVAVGGSDTHREHPYVRHGVPTTWVKSPSRTVDAILHAINQGHAFISFSPEGPTLELTCGDHMMGDLVPNRQQSEIALTVAHVQPGDIIKLISEQGVAETYTVQPGEQAWQKQWSANGKRFWRVEIWRHFAEVNDMLLVGMSNPIYFAK</sequence>
<dbReference type="NCBIfam" id="NF038032">
    <property type="entry name" value="CehA_McbA_metalo"/>
    <property type="match status" value="1"/>
</dbReference>
<accession>A0ABW4JJV4</accession>
<reference evidence="3" key="1">
    <citation type="journal article" date="2019" name="Int. J. Syst. Evol. Microbiol.">
        <title>The Global Catalogue of Microorganisms (GCM) 10K type strain sequencing project: providing services to taxonomists for standard genome sequencing and annotation.</title>
        <authorList>
            <consortium name="The Broad Institute Genomics Platform"/>
            <consortium name="The Broad Institute Genome Sequencing Center for Infectious Disease"/>
            <person name="Wu L."/>
            <person name="Ma J."/>
        </authorList>
    </citation>
    <scope>NUCLEOTIDE SEQUENCE [LARGE SCALE GENOMIC DNA]</scope>
    <source>
        <strain evidence="3">CGMCC 1.12286</strain>
    </source>
</reference>
<dbReference type="RefSeq" id="WP_377944165.1">
    <property type="nucleotide sequence ID" value="NZ_JBHUCX010000044.1"/>
</dbReference>
<name>A0ABW4JJV4_9BACL</name>
<dbReference type="InterPro" id="IPR052018">
    <property type="entry name" value="PHP_domain"/>
</dbReference>
<feature type="domain" description="Polymerase/histidinol phosphatase N-terminal" evidence="1">
    <location>
        <begin position="124"/>
        <end position="186"/>
    </location>
</feature>
<organism evidence="2 3">
    <name type="scientific">Alicyclobacillus fodiniaquatilis</name>
    <dbReference type="NCBI Taxonomy" id="1661150"/>
    <lineage>
        <taxon>Bacteria</taxon>
        <taxon>Bacillati</taxon>
        <taxon>Bacillota</taxon>
        <taxon>Bacilli</taxon>
        <taxon>Bacillales</taxon>
        <taxon>Alicyclobacillaceae</taxon>
        <taxon>Alicyclobacillus</taxon>
    </lineage>
</organism>
<dbReference type="InterPro" id="IPR016195">
    <property type="entry name" value="Pol/histidinol_Pase-like"/>
</dbReference>
<dbReference type="InterPro" id="IPR003141">
    <property type="entry name" value="Pol/His_phosphatase_N"/>
</dbReference>
<comment type="caution">
    <text evidence="2">The sequence shown here is derived from an EMBL/GenBank/DDBJ whole genome shotgun (WGS) entry which is preliminary data.</text>
</comment>
<protein>
    <submittedName>
        <fullName evidence="2">CehA/McbA family metallohydrolase</fullName>
    </submittedName>
</protein>
<gene>
    <name evidence="2" type="ORF">ACFSB2_16360</name>
</gene>
<evidence type="ECO:0000313" key="3">
    <source>
        <dbReference type="Proteomes" id="UP001597079"/>
    </source>
</evidence>
<proteinExistence type="predicted"/>
<dbReference type="PANTHER" id="PTHR42924:SF3">
    <property type="entry name" value="POLYMERASE_HISTIDINOL PHOSPHATASE N-TERMINAL DOMAIN-CONTAINING PROTEIN"/>
    <property type="match status" value="1"/>
</dbReference>
<dbReference type="EMBL" id="JBHUCX010000044">
    <property type="protein sequence ID" value="MFD1676279.1"/>
    <property type="molecule type" value="Genomic_DNA"/>
</dbReference>
<evidence type="ECO:0000259" key="1">
    <source>
        <dbReference type="SMART" id="SM00481"/>
    </source>
</evidence>
<dbReference type="Gene3D" id="3.20.20.140">
    <property type="entry name" value="Metal-dependent hydrolases"/>
    <property type="match status" value="1"/>
</dbReference>
<dbReference type="SMART" id="SM00481">
    <property type="entry name" value="POLIIIAc"/>
    <property type="match status" value="1"/>
</dbReference>